<dbReference type="SMART" id="SM00283">
    <property type="entry name" value="MA"/>
    <property type="match status" value="1"/>
</dbReference>
<dbReference type="PATRIC" id="fig|1121318.3.peg.1570"/>
<evidence type="ECO:0000313" key="4">
    <source>
        <dbReference type="EMBL" id="KOA19996.1"/>
    </source>
</evidence>
<dbReference type="Proteomes" id="UP000037043">
    <property type="component" value="Unassembled WGS sequence"/>
</dbReference>
<reference evidence="5" key="1">
    <citation type="submission" date="2015-08" db="EMBL/GenBank/DDBJ databases">
        <title>Genome sequence of the strict anaerobe Clostridium homopropionicum LuHBu1 (DSM 5847T).</title>
        <authorList>
            <person name="Poehlein A."/>
            <person name="Beck M."/>
            <person name="Schiel-Bengelsdorf B."/>
            <person name="Bengelsdorf F.R."/>
            <person name="Daniel R."/>
            <person name="Duerre P."/>
        </authorList>
    </citation>
    <scope>NUCLEOTIDE SEQUENCE [LARGE SCALE GENOMIC DNA]</scope>
    <source>
        <strain evidence="5">DSM 5847</strain>
    </source>
</reference>
<dbReference type="PANTHER" id="PTHR32089:SF112">
    <property type="entry name" value="LYSOZYME-LIKE PROTEIN-RELATED"/>
    <property type="match status" value="1"/>
</dbReference>
<dbReference type="GO" id="GO:0016020">
    <property type="term" value="C:membrane"/>
    <property type="evidence" value="ECO:0007669"/>
    <property type="project" value="InterPro"/>
</dbReference>
<dbReference type="Gene3D" id="1.10.287.950">
    <property type="entry name" value="Methyl-accepting chemotaxis protein"/>
    <property type="match status" value="1"/>
</dbReference>
<organism evidence="4 5">
    <name type="scientific">Clostridium homopropionicum DSM 5847</name>
    <dbReference type="NCBI Taxonomy" id="1121318"/>
    <lineage>
        <taxon>Bacteria</taxon>
        <taxon>Bacillati</taxon>
        <taxon>Bacillota</taxon>
        <taxon>Clostridia</taxon>
        <taxon>Eubacteriales</taxon>
        <taxon>Clostridiaceae</taxon>
        <taxon>Clostridium</taxon>
    </lineage>
</organism>
<sequence>MYAVILFLGVILLIVVLSRYKVNKNLVILREYVSEISKGNYSYTIKKDNLNGILKDIFYKVDELRNNLIQNVFESQVIGNQVSSVSQQLTFTLNESINFTEKLTKEAIEMEKLNTCSYEDIKLVIDEIKNVAIMLENIKISSNDMDNTSIKSKEIIDNSLSEIMGIVDYVKDIEKSTDVTVKYIEELKDTSNEIKSILETVAKIAGQTQLLALNASIESARAGVAGKGFAVVANEIGKLSEDSKKSVALISELVYKITNQVSHVIEAVKPNVLNVKKSVECSENIESSLNSIKDSYDVVQVKITNIIDSSDKVYGLVNSINGKINVVEESVDDLRESVKDVNESIIKQNDNIKDISAMGEFINKVSQNLSSLVEKADINLLESNSQKFQASAENALNLIKSEILSLESFTALEYNFHKDVLDKFMSKYDFIEAIWTNDSKGKFIYSNPPAGIVNAKVREWFKESIEGKEFVSSLYISAITHNPCITVSMPIMDKGICSGVIGADLRISVE</sequence>
<dbReference type="CDD" id="cd18773">
    <property type="entry name" value="PDC1_HK_sensor"/>
    <property type="match status" value="1"/>
</dbReference>
<dbReference type="GO" id="GO:0007165">
    <property type="term" value="P:signal transduction"/>
    <property type="evidence" value="ECO:0007669"/>
    <property type="project" value="UniProtKB-KW"/>
</dbReference>
<evidence type="ECO:0000256" key="1">
    <source>
        <dbReference type="ARBA" id="ARBA00023224"/>
    </source>
</evidence>
<comment type="caution">
    <text evidence="4">The sequence shown here is derived from an EMBL/GenBank/DDBJ whole genome shotgun (WGS) entry which is preliminary data.</text>
</comment>
<dbReference type="AlphaFoldDB" id="A0A0L6ZAJ3"/>
<dbReference type="RefSeq" id="WP_052221125.1">
    <property type="nucleotide sequence ID" value="NZ_LHUR01000021.1"/>
</dbReference>
<proteinExistence type="predicted"/>
<keyword evidence="1 2" id="KW-0807">Transducer</keyword>
<dbReference type="SUPFAM" id="SSF103190">
    <property type="entry name" value="Sensory domain-like"/>
    <property type="match status" value="1"/>
</dbReference>
<dbReference type="PROSITE" id="PS50111">
    <property type="entry name" value="CHEMOTAXIS_TRANSDUC_2"/>
    <property type="match status" value="1"/>
</dbReference>
<dbReference type="PANTHER" id="PTHR32089">
    <property type="entry name" value="METHYL-ACCEPTING CHEMOTAXIS PROTEIN MCPB"/>
    <property type="match status" value="1"/>
</dbReference>
<dbReference type="Pfam" id="PF00015">
    <property type="entry name" value="MCPsignal"/>
    <property type="match status" value="1"/>
</dbReference>
<dbReference type="STRING" id="36844.SAMN04488501_11235"/>
<protein>
    <submittedName>
        <fullName evidence="4">Methyl-accepting chemotaxis protein 4</fullName>
    </submittedName>
</protein>
<dbReference type="InterPro" id="IPR029151">
    <property type="entry name" value="Sensor-like_sf"/>
</dbReference>
<evidence type="ECO:0000259" key="3">
    <source>
        <dbReference type="PROSITE" id="PS50111"/>
    </source>
</evidence>
<feature type="domain" description="Methyl-accepting transducer" evidence="3">
    <location>
        <begin position="92"/>
        <end position="328"/>
    </location>
</feature>
<dbReference type="EMBL" id="LHUR01000021">
    <property type="protein sequence ID" value="KOA19996.1"/>
    <property type="molecule type" value="Genomic_DNA"/>
</dbReference>
<evidence type="ECO:0000313" key="5">
    <source>
        <dbReference type="Proteomes" id="UP000037043"/>
    </source>
</evidence>
<name>A0A0L6ZAJ3_9CLOT</name>
<evidence type="ECO:0000256" key="2">
    <source>
        <dbReference type="PROSITE-ProRule" id="PRU00284"/>
    </source>
</evidence>
<dbReference type="Gene3D" id="3.30.450.20">
    <property type="entry name" value="PAS domain"/>
    <property type="match status" value="1"/>
</dbReference>
<gene>
    <name evidence="4" type="primary">mcp4_4</name>
    <name evidence="4" type="ORF">CLHOM_15610</name>
</gene>
<dbReference type="SUPFAM" id="SSF58104">
    <property type="entry name" value="Methyl-accepting chemotaxis protein (MCP) signaling domain"/>
    <property type="match status" value="1"/>
</dbReference>
<dbReference type="InterPro" id="IPR004089">
    <property type="entry name" value="MCPsignal_dom"/>
</dbReference>
<accession>A0A0L6ZAJ3</accession>
<keyword evidence="5" id="KW-1185">Reference proteome</keyword>